<dbReference type="STRING" id="3708.A0A078J0M2"/>
<dbReference type="PANTHER" id="PTHR23272">
    <property type="entry name" value="BED FINGER-RELATED"/>
    <property type="match status" value="1"/>
</dbReference>
<dbReference type="InterPro" id="IPR008906">
    <property type="entry name" value="HATC_C_dom"/>
</dbReference>
<dbReference type="SUPFAM" id="SSF53098">
    <property type="entry name" value="Ribonuclease H-like"/>
    <property type="match status" value="1"/>
</dbReference>
<dbReference type="GO" id="GO:0046983">
    <property type="term" value="F:protein dimerization activity"/>
    <property type="evidence" value="ECO:0007669"/>
    <property type="project" value="InterPro"/>
</dbReference>
<evidence type="ECO:0000313" key="3">
    <source>
        <dbReference type="Proteomes" id="UP000028999"/>
    </source>
</evidence>
<feature type="domain" description="HAT C-terminal dimerisation" evidence="1">
    <location>
        <begin position="5"/>
        <end position="71"/>
    </location>
</feature>
<sequence length="112" mass="12775">MGFDYNVLSWWRRASVKFPILSELAKDVLAVQVSSVASESAFSTSGRILDPFRSCLTPYMIEALVCTQQWLRNTISAEKLASLTQMFEELEFHESLGNCFCIFTLPCIFLMF</sequence>
<dbReference type="OMA" id="IAYESAF"/>
<dbReference type="EMBL" id="LK033508">
    <property type="protein sequence ID" value="CDY56647.1"/>
    <property type="molecule type" value="Genomic_DNA"/>
</dbReference>
<dbReference type="Gramene" id="CDY56647">
    <property type="protein sequence ID" value="CDY56647"/>
    <property type="gene ID" value="GSBRNA2T00019877001"/>
</dbReference>
<evidence type="ECO:0000259" key="1">
    <source>
        <dbReference type="Pfam" id="PF05699"/>
    </source>
</evidence>
<name>A0A078J0M2_BRANA</name>
<dbReference type="Proteomes" id="UP000028999">
    <property type="component" value="Unassembled WGS sequence"/>
</dbReference>
<gene>
    <name evidence="2" type="primary">BnaA02g11320D</name>
    <name evidence="2" type="ORF">GSBRNA2T00019877001</name>
</gene>
<dbReference type="InterPro" id="IPR012337">
    <property type="entry name" value="RNaseH-like_sf"/>
</dbReference>
<keyword evidence="3" id="KW-1185">Reference proteome</keyword>
<dbReference type="Pfam" id="PF05699">
    <property type="entry name" value="Dimer_Tnp_hAT"/>
    <property type="match status" value="1"/>
</dbReference>
<accession>A0A078J0M2</accession>
<proteinExistence type="predicted"/>
<dbReference type="PaxDb" id="3708-A0A078J0M2"/>
<reference evidence="2 3" key="1">
    <citation type="journal article" date="2014" name="Science">
        <title>Plant genetics. Early allopolyploid evolution in the post-Neolithic Brassica napus oilseed genome.</title>
        <authorList>
            <person name="Chalhoub B."/>
            <person name="Denoeud F."/>
            <person name="Liu S."/>
            <person name="Parkin I.A."/>
            <person name="Tang H."/>
            <person name="Wang X."/>
            <person name="Chiquet J."/>
            <person name="Belcram H."/>
            <person name="Tong C."/>
            <person name="Samans B."/>
            <person name="Correa M."/>
            <person name="Da Silva C."/>
            <person name="Just J."/>
            <person name="Falentin C."/>
            <person name="Koh C.S."/>
            <person name="Le Clainche I."/>
            <person name="Bernard M."/>
            <person name="Bento P."/>
            <person name="Noel B."/>
            <person name="Labadie K."/>
            <person name="Alberti A."/>
            <person name="Charles M."/>
            <person name="Arnaud D."/>
            <person name="Guo H."/>
            <person name="Daviaud C."/>
            <person name="Alamery S."/>
            <person name="Jabbari K."/>
            <person name="Zhao M."/>
            <person name="Edger P.P."/>
            <person name="Chelaifa H."/>
            <person name="Tack D."/>
            <person name="Lassalle G."/>
            <person name="Mestiri I."/>
            <person name="Schnel N."/>
            <person name="Le Paslier M.C."/>
            <person name="Fan G."/>
            <person name="Renault V."/>
            <person name="Bayer P.E."/>
            <person name="Golicz A.A."/>
            <person name="Manoli S."/>
            <person name="Lee T.H."/>
            <person name="Thi V.H."/>
            <person name="Chalabi S."/>
            <person name="Hu Q."/>
            <person name="Fan C."/>
            <person name="Tollenaere R."/>
            <person name="Lu Y."/>
            <person name="Battail C."/>
            <person name="Shen J."/>
            <person name="Sidebottom C.H."/>
            <person name="Wang X."/>
            <person name="Canaguier A."/>
            <person name="Chauveau A."/>
            <person name="Berard A."/>
            <person name="Deniot G."/>
            <person name="Guan M."/>
            <person name="Liu Z."/>
            <person name="Sun F."/>
            <person name="Lim Y.P."/>
            <person name="Lyons E."/>
            <person name="Town C.D."/>
            <person name="Bancroft I."/>
            <person name="Wang X."/>
            <person name="Meng J."/>
            <person name="Ma J."/>
            <person name="Pires J.C."/>
            <person name="King G.J."/>
            <person name="Brunel D."/>
            <person name="Delourme R."/>
            <person name="Renard M."/>
            <person name="Aury J.M."/>
            <person name="Adams K.L."/>
            <person name="Batley J."/>
            <person name="Snowdon R.J."/>
            <person name="Tost J."/>
            <person name="Edwards D."/>
            <person name="Zhou Y."/>
            <person name="Hua W."/>
            <person name="Sharpe A.G."/>
            <person name="Paterson A.H."/>
            <person name="Guan C."/>
            <person name="Wincker P."/>
        </authorList>
    </citation>
    <scope>NUCLEOTIDE SEQUENCE [LARGE SCALE GENOMIC DNA]</scope>
    <source>
        <strain evidence="3">cv. Darmor-bzh</strain>
    </source>
</reference>
<evidence type="ECO:0000313" key="2">
    <source>
        <dbReference type="EMBL" id="CDY56647.1"/>
    </source>
</evidence>
<organism evidence="2 3">
    <name type="scientific">Brassica napus</name>
    <name type="common">Rape</name>
    <dbReference type="NCBI Taxonomy" id="3708"/>
    <lineage>
        <taxon>Eukaryota</taxon>
        <taxon>Viridiplantae</taxon>
        <taxon>Streptophyta</taxon>
        <taxon>Embryophyta</taxon>
        <taxon>Tracheophyta</taxon>
        <taxon>Spermatophyta</taxon>
        <taxon>Magnoliopsida</taxon>
        <taxon>eudicotyledons</taxon>
        <taxon>Gunneridae</taxon>
        <taxon>Pentapetalae</taxon>
        <taxon>rosids</taxon>
        <taxon>malvids</taxon>
        <taxon>Brassicales</taxon>
        <taxon>Brassicaceae</taxon>
        <taxon>Brassiceae</taxon>
        <taxon>Brassica</taxon>
    </lineage>
</organism>
<dbReference type="PANTHER" id="PTHR23272:SF187">
    <property type="entry name" value="AC9 TRANSPOSASE-RELATED"/>
    <property type="match status" value="1"/>
</dbReference>
<protein>
    <submittedName>
        <fullName evidence="2">BnaA02g11320D protein</fullName>
    </submittedName>
</protein>
<dbReference type="AlphaFoldDB" id="A0A078J0M2"/>